<dbReference type="Proteomes" id="UP001150879">
    <property type="component" value="Unassembled WGS sequence"/>
</dbReference>
<feature type="transmembrane region" description="Helical" evidence="2">
    <location>
        <begin position="923"/>
        <end position="944"/>
    </location>
</feature>
<reference evidence="3" key="1">
    <citation type="submission" date="2022-11" db="EMBL/GenBank/DDBJ databases">
        <authorList>
            <person name="Petersen C."/>
        </authorList>
    </citation>
    <scope>NUCLEOTIDE SEQUENCE</scope>
    <source>
        <strain evidence="3">IBT 16849</strain>
    </source>
</reference>
<keyword evidence="2" id="KW-0812">Transmembrane</keyword>
<feature type="transmembrane region" description="Helical" evidence="2">
    <location>
        <begin position="699"/>
        <end position="718"/>
    </location>
</feature>
<keyword evidence="2" id="KW-0472">Membrane</keyword>
<feature type="transmembrane region" description="Helical" evidence="2">
    <location>
        <begin position="224"/>
        <end position="246"/>
    </location>
</feature>
<feature type="compositionally biased region" description="Basic and acidic residues" evidence="1">
    <location>
        <begin position="420"/>
        <end position="436"/>
    </location>
</feature>
<evidence type="ECO:0000256" key="1">
    <source>
        <dbReference type="SAM" id="MobiDB-lite"/>
    </source>
</evidence>
<feature type="transmembrane region" description="Helical" evidence="2">
    <location>
        <begin position="615"/>
        <end position="637"/>
    </location>
</feature>
<dbReference type="InterPro" id="IPR053018">
    <property type="entry name" value="Elsinochrome_Biosynth-Asso"/>
</dbReference>
<evidence type="ECO:0000256" key="2">
    <source>
        <dbReference type="SAM" id="Phobius"/>
    </source>
</evidence>
<name>A0A9W9MZS6_9EURO</name>
<comment type="caution">
    <text evidence="3">The sequence shown here is derived from an EMBL/GenBank/DDBJ whole genome shotgun (WGS) entry which is preliminary data.</text>
</comment>
<feature type="transmembrane region" description="Helical" evidence="2">
    <location>
        <begin position="793"/>
        <end position="810"/>
    </location>
</feature>
<accession>A0A9W9MZS6</accession>
<feature type="compositionally biased region" description="Pro residues" evidence="1">
    <location>
        <begin position="447"/>
        <end position="457"/>
    </location>
</feature>
<feature type="region of interest" description="Disordered" evidence="1">
    <location>
        <begin position="663"/>
        <end position="692"/>
    </location>
</feature>
<feature type="compositionally biased region" description="Pro residues" evidence="1">
    <location>
        <begin position="860"/>
        <end position="869"/>
    </location>
</feature>
<dbReference type="PANTHER" id="PTHR37577:SF1">
    <property type="entry name" value="INTEGRAL MEMBRANE PROTEIN"/>
    <property type="match status" value="1"/>
</dbReference>
<dbReference type="EMBL" id="JAPQKP010000001">
    <property type="protein sequence ID" value="KAJ5210173.1"/>
    <property type="molecule type" value="Genomic_DNA"/>
</dbReference>
<protein>
    <submittedName>
        <fullName evidence="3">Uncharacterized protein</fullName>
    </submittedName>
</protein>
<feature type="compositionally biased region" description="Pro residues" evidence="1">
    <location>
        <begin position="481"/>
        <end position="491"/>
    </location>
</feature>
<feature type="transmembrane region" description="Helical" evidence="2">
    <location>
        <begin position="107"/>
        <end position="127"/>
    </location>
</feature>
<feature type="transmembrane region" description="Helical" evidence="2">
    <location>
        <begin position="323"/>
        <end position="340"/>
    </location>
</feature>
<evidence type="ECO:0000313" key="4">
    <source>
        <dbReference type="Proteomes" id="UP001150879"/>
    </source>
</evidence>
<reference evidence="3" key="2">
    <citation type="journal article" date="2023" name="IMA Fungus">
        <title>Comparative genomic study of the Penicillium genus elucidates a diverse pangenome and 15 lateral gene transfer events.</title>
        <authorList>
            <person name="Petersen C."/>
            <person name="Sorensen T."/>
            <person name="Nielsen M.R."/>
            <person name="Sondergaard T.E."/>
            <person name="Sorensen J.L."/>
            <person name="Fitzpatrick D.A."/>
            <person name="Frisvad J.C."/>
            <person name="Nielsen K.L."/>
        </authorList>
    </citation>
    <scope>NUCLEOTIDE SEQUENCE</scope>
    <source>
        <strain evidence="3">IBT 16849</strain>
    </source>
</reference>
<feature type="transmembrane region" description="Helical" evidence="2">
    <location>
        <begin position="133"/>
        <end position="157"/>
    </location>
</feature>
<keyword evidence="2" id="KW-1133">Transmembrane helix</keyword>
<proteinExistence type="predicted"/>
<feature type="transmembrane region" description="Helical" evidence="2">
    <location>
        <begin position="973"/>
        <end position="995"/>
    </location>
</feature>
<feature type="transmembrane region" description="Helical" evidence="2">
    <location>
        <begin position="725"/>
        <end position="746"/>
    </location>
</feature>
<feature type="transmembrane region" description="Helical" evidence="2">
    <location>
        <begin position="291"/>
        <end position="311"/>
    </location>
</feature>
<feature type="region of interest" description="Disordered" evidence="1">
    <location>
        <begin position="818"/>
        <end position="879"/>
    </location>
</feature>
<feature type="compositionally biased region" description="Pro residues" evidence="1">
    <location>
        <begin position="521"/>
        <end position="531"/>
    </location>
</feature>
<dbReference type="PANTHER" id="PTHR37577">
    <property type="entry name" value="INTEGRAL MEMBRANE PROTEIN"/>
    <property type="match status" value="1"/>
</dbReference>
<evidence type="ECO:0000313" key="3">
    <source>
        <dbReference type="EMBL" id="KAJ5210173.1"/>
    </source>
</evidence>
<feature type="transmembrane region" description="Helical" evidence="2">
    <location>
        <begin position="766"/>
        <end position="786"/>
    </location>
</feature>
<sequence length="996" mass="112956">MFSCNFNCSALTPAFSPNSDITGIGIIINNIVTAGFAIVIISLHYITVYDPTCDPFRKDGQTPPTPFRPNPIDESLLVLLKAVPFLGHFVSNGSEKLVTFLLKCIRAFSDMQIVTGFSILISGFLQLRCGLSAYHWLVIVRLAWISCVTQLSCLTVLRNHLRNHPTERALRLLAVGTLVILLTAGFSFTGNYRWAFDAANGDHPTLSDSAICYIRARPEMNWSFISMLFSMIYLIFAFASRVIDLYDTLSVGVVRRARASISRRIRRILRSVYDWGIVYDRHPVPGMPRSLKLVLCYLPLLAVYFTSWVFVDVWDSAIKEVHWLIMAFTFGIAELIVTIYRPEKMGLQASLTGFDDWSFGQVASVLLLAAPLITIFEFFQEEDAPPAQDKPQDDPCEPAAPAQDEPQDEPCAEEPPPQDKPQDEPQEEPRVQEPRVQELPAQDEPQEQPPVQEPPAQEPLGQHETQHKPRTQLPAQDEPQEQPPVQEPPAQEPLGQHETQHKPRTQEPRAEELPAQDEPQEQPPVQEPPAQEPLGQHETQHKPRTQEPRAEELPAQDEPQQQPRVQEPLAQDKPQEEPSAYKPPAQDNTATQDGLSIIVWLIVCGKLIWRGRFNLCAKFALFRIFMFCRRIIFWPIFRGNLPEDRPTPAQDKPQDEPLAHEPLEQDETQHKPRAQEPRVQEPLAQDKPPAQDNTATQDGLAIIVWLIVWLIVCGKLIWRGRFNLCAKFALFGIFMFCGRIIFWPTFRGRLPEDGPTPAQEEALLRWLRFLLYFLFFSTYTVLGLLYFQGGYTVFNWILTISIILGIVIQIRNLAQEGTTSAPEQPSAQEETTPAQEEPPAQEETTPAQDEEPPLSDNQTVPPPELPSIPNPNTMDLNDPDNDWISHPTISNQIYISLFYFSYHVIPWVADPSRMSESVSDGTIGFHGLWVFVLILYSLMAETVFAGRKPRLNNFLHGVIKVYSTMFRSFHITIWAKAAYCLLPLPILGALAYQLWD</sequence>
<feature type="compositionally biased region" description="Basic and acidic residues" evidence="1">
    <location>
        <begin position="538"/>
        <end position="552"/>
    </location>
</feature>
<feature type="compositionally biased region" description="Basic and acidic residues" evidence="1">
    <location>
        <begin position="663"/>
        <end position="679"/>
    </location>
</feature>
<feature type="region of interest" description="Disordered" evidence="1">
    <location>
        <begin position="383"/>
        <end position="589"/>
    </location>
</feature>
<feature type="transmembrane region" description="Helical" evidence="2">
    <location>
        <begin position="169"/>
        <end position="188"/>
    </location>
</feature>
<keyword evidence="4" id="KW-1185">Reference proteome</keyword>
<feature type="transmembrane region" description="Helical" evidence="2">
    <location>
        <begin position="21"/>
        <end position="48"/>
    </location>
</feature>
<feature type="compositionally biased region" description="Low complexity" evidence="1">
    <location>
        <begin position="827"/>
        <end position="847"/>
    </location>
</feature>
<gene>
    <name evidence="3" type="ORF">N7472_000312</name>
</gene>
<organism evidence="3 4">
    <name type="scientific">Penicillium cf. griseofulvum</name>
    <dbReference type="NCBI Taxonomy" id="2972120"/>
    <lineage>
        <taxon>Eukaryota</taxon>
        <taxon>Fungi</taxon>
        <taxon>Dikarya</taxon>
        <taxon>Ascomycota</taxon>
        <taxon>Pezizomycotina</taxon>
        <taxon>Eurotiomycetes</taxon>
        <taxon>Eurotiomycetidae</taxon>
        <taxon>Eurotiales</taxon>
        <taxon>Aspergillaceae</taxon>
        <taxon>Penicillium</taxon>
    </lineage>
</organism>
<dbReference type="AlphaFoldDB" id="A0A9W9MZS6"/>
<feature type="compositionally biased region" description="Basic and acidic residues" evidence="1">
    <location>
        <begin position="498"/>
        <end position="512"/>
    </location>
</feature>